<dbReference type="AlphaFoldDB" id="X1D495"/>
<keyword evidence="1" id="KW-0472">Membrane</keyword>
<organism evidence="2">
    <name type="scientific">marine sediment metagenome</name>
    <dbReference type="NCBI Taxonomy" id="412755"/>
    <lineage>
        <taxon>unclassified sequences</taxon>
        <taxon>metagenomes</taxon>
        <taxon>ecological metagenomes</taxon>
    </lineage>
</organism>
<evidence type="ECO:0000313" key="2">
    <source>
        <dbReference type="EMBL" id="GAH15007.1"/>
    </source>
</evidence>
<name>X1D495_9ZZZZ</name>
<evidence type="ECO:0000256" key="1">
    <source>
        <dbReference type="SAM" id="Phobius"/>
    </source>
</evidence>
<gene>
    <name evidence="2" type="ORF">S01H4_60254</name>
</gene>
<keyword evidence="1" id="KW-1133">Transmembrane helix</keyword>
<accession>X1D495</accession>
<feature type="non-terminal residue" evidence="2">
    <location>
        <position position="1"/>
    </location>
</feature>
<sequence length="47" mass="5105">FTQLELGLPIDPYEFGNILLIGFVISGFGLVAIGVLTLVITKLSKRK</sequence>
<dbReference type="EMBL" id="BART01035492">
    <property type="protein sequence ID" value="GAH15007.1"/>
    <property type="molecule type" value="Genomic_DNA"/>
</dbReference>
<protein>
    <submittedName>
        <fullName evidence="2">Uncharacterized protein</fullName>
    </submittedName>
</protein>
<reference evidence="2" key="1">
    <citation type="journal article" date="2014" name="Front. Microbiol.">
        <title>High frequency of phylogenetically diverse reductive dehalogenase-homologous genes in deep subseafloor sedimentary metagenomes.</title>
        <authorList>
            <person name="Kawai M."/>
            <person name="Futagami T."/>
            <person name="Toyoda A."/>
            <person name="Takaki Y."/>
            <person name="Nishi S."/>
            <person name="Hori S."/>
            <person name="Arai W."/>
            <person name="Tsubouchi T."/>
            <person name="Morono Y."/>
            <person name="Uchiyama I."/>
            <person name="Ito T."/>
            <person name="Fujiyama A."/>
            <person name="Inagaki F."/>
            <person name="Takami H."/>
        </authorList>
    </citation>
    <scope>NUCLEOTIDE SEQUENCE</scope>
    <source>
        <strain evidence="2">Expedition CK06-06</strain>
    </source>
</reference>
<feature type="transmembrane region" description="Helical" evidence="1">
    <location>
        <begin position="18"/>
        <end position="40"/>
    </location>
</feature>
<keyword evidence="1" id="KW-0812">Transmembrane</keyword>
<comment type="caution">
    <text evidence="2">The sequence shown here is derived from an EMBL/GenBank/DDBJ whole genome shotgun (WGS) entry which is preliminary data.</text>
</comment>
<proteinExistence type="predicted"/>